<dbReference type="SUPFAM" id="SSF63712">
    <property type="entry name" value="Nicotinic receptor ligand binding domain-like"/>
    <property type="match status" value="2"/>
</dbReference>
<dbReference type="Gene3D" id="1.20.58.390">
    <property type="entry name" value="Neurotransmitter-gated ion-channel transmembrane domain"/>
    <property type="match status" value="2"/>
</dbReference>
<dbReference type="InterPro" id="IPR036734">
    <property type="entry name" value="Neur_chan_lig-bd_sf"/>
</dbReference>
<dbReference type="CDD" id="cd18990">
    <property type="entry name" value="LGIC_ECD_GABAAR"/>
    <property type="match status" value="2"/>
</dbReference>
<reference evidence="14 15" key="1">
    <citation type="submission" date="2022-05" db="EMBL/GenBank/DDBJ databases">
        <authorList>
            <consortium name="Genoscope - CEA"/>
            <person name="William W."/>
        </authorList>
    </citation>
    <scope>NUCLEOTIDE SEQUENCE [LARGE SCALE GENOMIC DNA]</scope>
</reference>
<evidence type="ECO:0000256" key="6">
    <source>
        <dbReference type="ARBA" id="ARBA00022729"/>
    </source>
</evidence>
<feature type="transmembrane region" description="Helical" evidence="11">
    <location>
        <begin position="219"/>
        <end position="243"/>
    </location>
</feature>
<evidence type="ECO:0000256" key="4">
    <source>
        <dbReference type="ARBA" id="ARBA00022475"/>
    </source>
</evidence>
<feature type="transmembrane region" description="Helical" evidence="11">
    <location>
        <begin position="652"/>
        <end position="675"/>
    </location>
</feature>
<comment type="caution">
    <text evidence="11">Lacks conserved residue(s) required for the propagation of feature annotation.</text>
</comment>
<evidence type="ECO:0000259" key="13">
    <source>
        <dbReference type="Pfam" id="PF02932"/>
    </source>
</evidence>
<feature type="domain" description="Neurotransmitter-gated ion-channel transmembrane" evidence="13">
    <location>
        <begin position="228"/>
        <end position="333"/>
    </location>
</feature>
<evidence type="ECO:0000256" key="11">
    <source>
        <dbReference type="RuleBase" id="RU000687"/>
    </source>
</evidence>
<feature type="transmembrane region" description="Helical" evidence="11">
    <location>
        <begin position="281"/>
        <end position="303"/>
    </location>
</feature>
<evidence type="ECO:0000256" key="7">
    <source>
        <dbReference type="ARBA" id="ARBA00022989"/>
    </source>
</evidence>
<keyword evidence="6" id="KW-0732">Signal</keyword>
<comment type="subcellular location">
    <subcellularLocation>
        <location evidence="2">Cell membrane</location>
    </subcellularLocation>
    <subcellularLocation>
        <location evidence="1">Membrane</location>
        <topology evidence="1">Multi-pass membrane protein</topology>
    </subcellularLocation>
</comment>
<keyword evidence="5 11" id="KW-0812">Transmembrane</keyword>
<evidence type="ECO:0000259" key="12">
    <source>
        <dbReference type="Pfam" id="PF02931"/>
    </source>
</evidence>
<gene>
    <name evidence="14" type="ORF">PLOB_00013939</name>
</gene>
<comment type="caution">
    <text evidence="14">The sequence shown here is derived from an EMBL/GenBank/DDBJ whole genome shotgun (WGS) entry which is preliminary data.</text>
</comment>
<feature type="transmembrane region" description="Helical" evidence="11">
    <location>
        <begin position="687"/>
        <end position="706"/>
    </location>
</feature>
<evidence type="ECO:0000256" key="10">
    <source>
        <dbReference type="ARBA" id="ARBA00023303"/>
    </source>
</evidence>
<dbReference type="InterPro" id="IPR006201">
    <property type="entry name" value="Neur_channel"/>
</dbReference>
<feature type="non-terminal residue" evidence="14">
    <location>
        <position position="1"/>
    </location>
</feature>
<name>A0ABN8NDS0_9CNID</name>
<proteinExistence type="inferred from homology"/>
<feature type="domain" description="Neurotransmitter-gated ion-channel transmembrane" evidence="13">
    <location>
        <begin position="661"/>
        <end position="810"/>
    </location>
</feature>
<feature type="transmembrane region" description="Helical" evidence="11">
    <location>
        <begin position="249"/>
        <end position="269"/>
    </location>
</feature>
<evidence type="ECO:0000256" key="8">
    <source>
        <dbReference type="ARBA" id="ARBA00023065"/>
    </source>
</evidence>
<feature type="domain" description="Neurotransmitter-gated ion-channel ligand-binding" evidence="12">
    <location>
        <begin position="451"/>
        <end position="651"/>
    </location>
</feature>
<evidence type="ECO:0000256" key="9">
    <source>
        <dbReference type="ARBA" id="ARBA00023136"/>
    </source>
</evidence>
<keyword evidence="8 11" id="KW-0406">Ion transport</keyword>
<dbReference type="SUPFAM" id="SSF90112">
    <property type="entry name" value="Neurotransmitter-gated ion-channel transmembrane pore"/>
    <property type="match status" value="2"/>
</dbReference>
<evidence type="ECO:0000313" key="15">
    <source>
        <dbReference type="Proteomes" id="UP001159405"/>
    </source>
</evidence>
<evidence type="ECO:0000256" key="2">
    <source>
        <dbReference type="ARBA" id="ARBA00004236"/>
    </source>
</evidence>
<feature type="transmembrane region" description="Helical" evidence="11">
    <location>
        <begin position="842"/>
        <end position="861"/>
    </location>
</feature>
<keyword evidence="4" id="KW-1003">Cell membrane</keyword>
<keyword evidence="7 11" id="KW-1133">Transmembrane helix</keyword>
<dbReference type="PRINTS" id="PR00252">
    <property type="entry name" value="NRIONCHANNEL"/>
</dbReference>
<organism evidence="14 15">
    <name type="scientific">Porites lobata</name>
    <dbReference type="NCBI Taxonomy" id="104759"/>
    <lineage>
        <taxon>Eukaryota</taxon>
        <taxon>Metazoa</taxon>
        <taxon>Cnidaria</taxon>
        <taxon>Anthozoa</taxon>
        <taxon>Hexacorallia</taxon>
        <taxon>Scleractinia</taxon>
        <taxon>Fungiina</taxon>
        <taxon>Poritidae</taxon>
        <taxon>Porites</taxon>
    </lineage>
</organism>
<dbReference type="Pfam" id="PF02931">
    <property type="entry name" value="Neur_chan_LBD"/>
    <property type="match status" value="2"/>
</dbReference>
<dbReference type="Proteomes" id="UP001159405">
    <property type="component" value="Unassembled WGS sequence"/>
</dbReference>
<dbReference type="InterPro" id="IPR018000">
    <property type="entry name" value="Neurotransmitter_ion_chnl_CS"/>
</dbReference>
<evidence type="ECO:0000256" key="3">
    <source>
        <dbReference type="ARBA" id="ARBA00022448"/>
    </source>
</evidence>
<dbReference type="InterPro" id="IPR038050">
    <property type="entry name" value="Neuro_actylchol_rec"/>
</dbReference>
<evidence type="ECO:0000256" key="5">
    <source>
        <dbReference type="ARBA" id="ARBA00022692"/>
    </source>
</evidence>
<comment type="similarity">
    <text evidence="11">Belongs to the ligand-gated ion channel (TC 1.A.9) family.</text>
</comment>
<evidence type="ECO:0000256" key="1">
    <source>
        <dbReference type="ARBA" id="ARBA00004141"/>
    </source>
</evidence>
<keyword evidence="9 11" id="KW-0472">Membrane</keyword>
<feature type="domain" description="Neurotransmitter-gated ion-channel ligand-binding" evidence="12">
    <location>
        <begin position="17"/>
        <end position="218"/>
    </location>
</feature>
<dbReference type="Pfam" id="PF02932">
    <property type="entry name" value="Neur_chan_memb"/>
    <property type="match status" value="2"/>
</dbReference>
<dbReference type="PROSITE" id="PS00236">
    <property type="entry name" value="NEUROTR_ION_CHANNEL"/>
    <property type="match status" value="2"/>
</dbReference>
<sequence length="863" mass="99100">RNDANKTFLEASTRTSTMLEQMLNGYDKRLRPNFAGSPSEIKISMHVLSLVPIREIDMEARAVIFFREHWTDPRLAYGPSLGIPKMKLLGNIVDQVWLPDTYFVNDLSDTKSNEDFLFELTEKGRITYSYRRTLRLYCPMNLQKFPMDEQICEMAFESYSYAVEDIILTWLSPDALQIDGKLQIPQYTLVAWKQKHDLNKYSTGNFTSLAAVLHFKRQLAAYFLQEFIPTILIVAISWVSFWIDERSVPARVSLGITTVLALTTLMFGIQTSMPRVGHVKAIDVFLLCSFFFVFSALIEYAIICTLSNAHSSRVDGSLKQHSHVKVIPSEILDENKNGKIAGDKNETPIQDLARKQGEIQLSKVAFSNESCSKVAQKNKNFLKPDAKICKLYNKNKISKHFCSPFASLTYFLQGRIQVFFLGGGTLVSCSTSTPINHIVFFLQNTTRTSMMLEKMLIGYDKRLRPDFGGAPCKINISLHVLSMVPIKEIDMEVTIVMFFRQHWLDPRLAYGSSLGIPKMRLLGNIVDQVWLPNTFFVNDLSDTKPSKDFLFELTEEGHITYSHRKSLRLYCPMDLRKFPMDQQICEMVFESYSYNDEDIFYSWLNQNSVRIDKKVQIPQFTLLDWRQKSSLHEYATGNFSTLAAVFRFKRQLGFYLLQEFIPTILIVALSWVSFWIDKRSVPARVSLGITTVLALTTLMFGIQASLPRVGHVKAIDVFLLGSFIFVFAALVEYAIICTFSNLFSSGANPNLKGYFQRRVIPTMIFEENENLEITSGESDTFHQVFERKQVEFQKRSHNAKHDSLLSNLSSRFSGKLNSDVNTGQASVHQRQRCDIDQHCRKLFPMAYVLFLSIYFVVYYFADF</sequence>
<evidence type="ECO:0000313" key="14">
    <source>
        <dbReference type="EMBL" id="CAH3105445.1"/>
    </source>
</evidence>
<accession>A0ABN8NDS0</accession>
<dbReference type="NCBIfam" id="TIGR00860">
    <property type="entry name" value="LIC"/>
    <property type="match status" value="2"/>
</dbReference>
<dbReference type="CDD" id="cd19049">
    <property type="entry name" value="LGIC_TM_anion"/>
    <property type="match status" value="2"/>
</dbReference>
<dbReference type="Gene3D" id="2.70.170.10">
    <property type="entry name" value="Neurotransmitter-gated ion-channel ligand-binding domain"/>
    <property type="match status" value="2"/>
</dbReference>
<dbReference type="PRINTS" id="PR00253">
    <property type="entry name" value="GABAARECEPTR"/>
</dbReference>
<dbReference type="InterPro" id="IPR006029">
    <property type="entry name" value="Neurotrans-gated_channel_TM"/>
</dbReference>
<keyword evidence="10 11" id="KW-0407">Ion channel</keyword>
<dbReference type="InterPro" id="IPR036719">
    <property type="entry name" value="Neuro-gated_channel_TM_sf"/>
</dbReference>
<dbReference type="PANTHER" id="PTHR18945">
    <property type="entry name" value="NEUROTRANSMITTER GATED ION CHANNEL"/>
    <property type="match status" value="1"/>
</dbReference>
<feature type="transmembrane region" description="Helical" evidence="11">
    <location>
        <begin position="718"/>
        <end position="743"/>
    </location>
</feature>
<protein>
    <submittedName>
        <fullName evidence="14">Uncharacterized protein</fullName>
    </submittedName>
</protein>
<keyword evidence="15" id="KW-1185">Reference proteome</keyword>
<dbReference type="InterPro" id="IPR006202">
    <property type="entry name" value="Neur_chan_lig-bd"/>
</dbReference>
<keyword evidence="3 11" id="KW-0813">Transport</keyword>
<dbReference type="EMBL" id="CALNXK010000018">
    <property type="protein sequence ID" value="CAH3105445.1"/>
    <property type="molecule type" value="Genomic_DNA"/>
</dbReference>
<dbReference type="InterPro" id="IPR006028">
    <property type="entry name" value="GABAA/Glycine_rcpt"/>
</dbReference>